<feature type="repeat" description="ANK" evidence="3">
    <location>
        <begin position="509"/>
        <end position="536"/>
    </location>
</feature>
<feature type="transmembrane region" description="Helical" evidence="4">
    <location>
        <begin position="41"/>
        <end position="59"/>
    </location>
</feature>
<evidence type="ECO:0000313" key="6">
    <source>
        <dbReference type="Proteomes" id="UP000573603"/>
    </source>
</evidence>
<sequence length="870" mass="95548">MSKKRLQEVVENTPSGLDRIYDQNWSRIMNMSDRDRDRTFALLRWTAFALIPLPIYAAVEAVLIDQFGELDLDEYPENVDDEYITSEILGLCGPLVEIRQGPKNSSCGSCILHVSHFSVRQYLAAHLPSPVWMQPKDIIHVERERIHHTAIAKACIQYLSLPQVWDGYDGPDHYPKSFLIYATYLWAVHGELGFLDPSLKDLSKAFLKSNNTSFQSFVNFLADLRHSDSALEAIFQPQLRAFEYVLLFGWIDMADSLIDDIDVNEIGVYGRSPIFSACDSGSAVSVDMLIRHGADLSITDDGGSTCLHDAACQDSVDILRILVEANIDLSPQNNHGLTPLHLAAAKGNMKAYRYLLGQGADTDIRDLEGGNVIHHTCSYSGNSELLRFILQNGPDTLATDHLCTRGSPLFIATGTRDIDMAKVLFEFGAVSSLFHPAFDGKLPLHLAASSGDIELVKLFLDHGAWSTLSMPNMEGNTPLHLATSLGDVELVELLLDHGAESTLSMPNADGNTALHVACAVTGRDKIISLLLQPGVEESILMGNKRGNTPLHVASEQGYASYVNLILQYSEPGHHRLLEMKNNPLQTSLHLACNAAVVRELLNFGAQTTISVCDKWGRTPLHFAAFHGDVEAVKILLKYGAENTIDVMDDLNGSPLFTASIESSNEVIKELLSHGAGRTITASIMSGMTPLHAVASRDNVEGLKFLLDVPGVPVNQRTSYGFSPLFIASRNGFYSMVELLLSAVSVDKNSENWLSLSPLFAAVANGHLKVTKLLLSKGCHAQHQVKIGGDLLWWAQRSKTPGLIQLLKTQDALSDTASGLCNPLPDQFTNIEPLPGDAETVNCTPHLPWCYVCTLSNVLREDFSYVRDHML</sequence>
<evidence type="ECO:0008006" key="7">
    <source>
        <dbReference type="Google" id="ProtNLM"/>
    </source>
</evidence>
<dbReference type="PRINTS" id="PR01415">
    <property type="entry name" value="ANKYRIN"/>
</dbReference>
<evidence type="ECO:0000256" key="2">
    <source>
        <dbReference type="ARBA" id="ARBA00023043"/>
    </source>
</evidence>
<keyword evidence="2 3" id="KW-0040">ANK repeat</keyword>
<keyword evidence="1" id="KW-0677">Repeat</keyword>
<dbReference type="SMART" id="SM00248">
    <property type="entry name" value="ANK"/>
    <property type="match status" value="15"/>
</dbReference>
<dbReference type="InterPro" id="IPR002110">
    <property type="entry name" value="Ankyrin_rpt"/>
</dbReference>
<organism evidence="5 6">
    <name type="scientific">Fusarium anthophilum</name>
    <dbReference type="NCBI Taxonomy" id="48485"/>
    <lineage>
        <taxon>Eukaryota</taxon>
        <taxon>Fungi</taxon>
        <taxon>Dikarya</taxon>
        <taxon>Ascomycota</taxon>
        <taxon>Pezizomycotina</taxon>
        <taxon>Sordariomycetes</taxon>
        <taxon>Hypocreomycetidae</taxon>
        <taxon>Hypocreales</taxon>
        <taxon>Nectriaceae</taxon>
        <taxon>Fusarium</taxon>
        <taxon>Fusarium fujikuroi species complex</taxon>
    </lineage>
</organism>
<name>A0A8H5E4W1_9HYPO</name>
<feature type="repeat" description="ANK" evidence="3">
    <location>
        <begin position="335"/>
        <end position="367"/>
    </location>
</feature>
<feature type="repeat" description="ANK" evidence="3">
    <location>
        <begin position="615"/>
        <end position="641"/>
    </location>
</feature>
<dbReference type="Gene3D" id="1.25.40.20">
    <property type="entry name" value="Ankyrin repeat-containing domain"/>
    <property type="match status" value="2"/>
</dbReference>
<comment type="caution">
    <text evidence="5">The sequence shown here is derived from an EMBL/GenBank/DDBJ whole genome shotgun (WGS) entry which is preliminary data.</text>
</comment>
<feature type="repeat" description="ANK" evidence="3">
    <location>
        <begin position="269"/>
        <end position="301"/>
    </location>
</feature>
<dbReference type="PANTHER" id="PTHR24123:SF33">
    <property type="entry name" value="PROTEIN HOS4"/>
    <property type="match status" value="1"/>
</dbReference>
<accession>A0A8H5E4W1</accession>
<gene>
    <name evidence="5" type="ORF">FANTH_6460</name>
</gene>
<feature type="repeat" description="ANK" evidence="3">
    <location>
        <begin position="545"/>
        <end position="567"/>
    </location>
</feature>
<evidence type="ECO:0000256" key="3">
    <source>
        <dbReference type="PROSITE-ProRule" id="PRU00023"/>
    </source>
</evidence>
<keyword evidence="6" id="KW-1185">Reference proteome</keyword>
<dbReference type="Pfam" id="PF12796">
    <property type="entry name" value="Ank_2"/>
    <property type="match status" value="5"/>
</dbReference>
<reference evidence="5 6" key="1">
    <citation type="journal article" date="2020" name="BMC Genomics">
        <title>Correction to: Identification and distribution of gene clusters required for synthesis of sphingolipid metabolism inhibitors in diverse species of the filamentous fungus Fusarium.</title>
        <authorList>
            <person name="Kim H.S."/>
            <person name="Lohmar J.M."/>
            <person name="Busman M."/>
            <person name="Brown D.W."/>
            <person name="Naumann T.A."/>
            <person name="Divon H.H."/>
            <person name="Lysoe E."/>
            <person name="Uhlig S."/>
            <person name="Proctor R.H."/>
        </authorList>
    </citation>
    <scope>NUCLEOTIDE SEQUENCE [LARGE SCALE GENOMIC DNA]</scope>
    <source>
        <strain evidence="5 6">NRRL 25214</strain>
    </source>
</reference>
<dbReference type="AlphaFoldDB" id="A0A8H5E4W1"/>
<feature type="repeat" description="ANK" evidence="3">
    <location>
        <begin position="439"/>
        <end position="464"/>
    </location>
</feature>
<keyword evidence="4" id="KW-0472">Membrane</keyword>
<evidence type="ECO:0000256" key="4">
    <source>
        <dbReference type="SAM" id="Phobius"/>
    </source>
</evidence>
<evidence type="ECO:0000256" key="1">
    <source>
        <dbReference type="ARBA" id="ARBA00022737"/>
    </source>
</evidence>
<dbReference type="PROSITE" id="PS50088">
    <property type="entry name" value="ANK_REPEAT"/>
    <property type="match status" value="8"/>
</dbReference>
<dbReference type="Proteomes" id="UP000573603">
    <property type="component" value="Unassembled WGS sequence"/>
</dbReference>
<dbReference type="EMBL" id="JABEVY010000141">
    <property type="protein sequence ID" value="KAF5247369.1"/>
    <property type="molecule type" value="Genomic_DNA"/>
</dbReference>
<feature type="repeat" description="ANK" evidence="3">
    <location>
        <begin position="474"/>
        <end position="500"/>
    </location>
</feature>
<dbReference type="InterPro" id="IPR051165">
    <property type="entry name" value="Multifunctional_ANK_Repeat"/>
</dbReference>
<keyword evidence="4" id="KW-1133">Transmembrane helix</keyword>
<dbReference type="InterPro" id="IPR036770">
    <property type="entry name" value="Ankyrin_rpt-contain_sf"/>
</dbReference>
<dbReference type="PROSITE" id="PS50297">
    <property type="entry name" value="ANK_REP_REGION"/>
    <property type="match status" value="7"/>
</dbReference>
<feature type="repeat" description="ANK" evidence="3">
    <location>
        <begin position="302"/>
        <end position="334"/>
    </location>
</feature>
<dbReference type="PANTHER" id="PTHR24123">
    <property type="entry name" value="ANKYRIN REPEAT-CONTAINING"/>
    <property type="match status" value="1"/>
</dbReference>
<dbReference type="SUPFAM" id="SSF48403">
    <property type="entry name" value="Ankyrin repeat"/>
    <property type="match status" value="2"/>
</dbReference>
<evidence type="ECO:0000313" key="5">
    <source>
        <dbReference type="EMBL" id="KAF5247369.1"/>
    </source>
</evidence>
<keyword evidence="4" id="KW-0812">Transmembrane</keyword>
<protein>
    <recommendedName>
        <fullName evidence="7">Ankyrin</fullName>
    </recommendedName>
</protein>
<proteinExistence type="predicted"/>